<dbReference type="InterPro" id="IPR009057">
    <property type="entry name" value="Homeodomain-like_sf"/>
</dbReference>
<feature type="DNA-binding region" description="H-T-H motif" evidence="2">
    <location>
        <begin position="47"/>
        <end position="66"/>
    </location>
</feature>
<dbReference type="Pfam" id="PF00440">
    <property type="entry name" value="TetR_N"/>
    <property type="match status" value="1"/>
</dbReference>
<dbReference type="InterPro" id="IPR001647">
    <property type="entry name" value="HTH_TetR"/>
</dbReference>
<sequence>MPPRATDSSDDRSGPTVKRRRNSDLTRHNILEVATEEFADKGFAGARIDEIAERTHTTKRMLYYYFTDKEGLYKAVLERSYLRIRERERAVDVEGLGPVEAIRAIASLTFDHHEQNPDFIRLVSTENILRGEHIGTSEALSNLGNPAAELLADILARGQAEGIFRTDVDALDIHMAISSFCVFRLSNRYTFEALFGRDLTDPAHRERLRSMLGDMVIAFLTTATV</sequence>
<dbReference type="Pfam" id="PF17938">
    <property type="entry name" value="TetR_C_29"/>
    <property type="match status" value="1"/>
</dbReference>
<dbReference type="PANTHER" id="PTHR30328:SF54">
    <property type="entry name" value="HTH-TYPE TRANSCRIPTIONAL REPRESSOR SCO4008"/>
    <property type="match status" value="1"/>
</dbReference>
<dbReference type="PRINTS" id="PR00455">
    <property type="entry name" value="HTHTETR"/>
</dbReference>
<dbReference type="InterPro" id="IPR050109">
    <property type="entry name" value="HTH-type_TetR-like_transc_reg"/>
</dbReference>
<dbReference type="InterPro" id="IPR041474">
    <property type="entry name" value="NicS_C"/>
</dbReference>
<dbReference type="SUPFAM" id="SSF48498">
    <property type="entry name" value="Tetracyclin repressor-like, C-terminal domain"/>
    <property type="match status" value="1"/>
</dbReference>
<keyword evidence="6" id="KW-1185">Reference proteome</keyword>
<dbReference type="PROSITE" id="PS50977">
    <property type="entry name" value="HTH_TETR_2"/>
    <property type="match status" value="1"/>
</dbReference>
<evidence type="ECO:0000256" key="1">
    <source>
        <dbReference type="ARBA" id="ARBA00023125"/>
    </source>
</evidence>
<dbReference type="Proteomes" id="UP001081071">
    <property type="component" value="Unassembled WGS sequence"/>
</dbReference>
<evidence type="ECO:0000259" key="4">
    <source>
        <dbReference type="PROSITE" id="PS50977"/>
    </source>
</evidence>
<feature type="domain" description="HTH tetR-type" evidence="4">
    <location>
        <begin position="24"/>
        <end position="84"/>
    </location>
</feature>
<keyword evidence="1 2" id="KW-0238">DNA-binding</keyword>
<gene>
    <name evidence="5" type="ORF">O4220_10865</name>
</gene>
<dbReference type="PANTHER" id="PTHR30328">
    <property type="entry name" value="TRANSCRIPTIONAL REPRESSOR"/>
    <property type="match status" value="1"/>
</dbReference>
<evidence type="ECO:0000313" key="5">
    <source>
        <dbReference type="EMBL" id="MCZ4519017.1"/>
    </source>
</evidence>
<evidence type="ECO:0000256" key="2">
    <source>
        <dbReference type="PROSITE-ProRule" id="PRU00335"/>
    </source>
</evidence>
<proteinExistence type="predicted"/>
<dbReference type="Gene3D" id="1.10.357.10">
    <property type="entry name" value="Tetracycline Repressor, domain 2"/>
    <property type="match status" value="1"/>
</dbReference>
<name>A0ABT4MDG7_9NOCA</name>
<protein>
    <submittedName>
        <fullName evidence="5">TetR/AcrR family transcriptional regulator</fullName>
    </submittedName>
</protein>
<dbReference type="SUPFAM" id="SSF46689">
    <property type="entry name" value="Homeodomain-like"/>
    <property type="match status" value="1"/>
</dbReference>
<feature type="region of interest" description="Disordered" evidence="3">
    <location>
        <begin position="1"/>
        <end position="24"/>
    </location>
</feature>
<accession>A0ABT4MDG7</accession>
<reference evidence="5" key="1">
    <citation type="submission" date="2022-12" db="EMBL/GenBank/DDBJ databases">
        <authorList>
            <person name="Krivoruchko A.V."/>
            <person name="Elkin A."/>
        </authorList>
    </citation>
    <scope>NUCLEOTIDE SEQUENCE</scope>
    <source>
        <strain evidence="5">IEGM 1391</strain>
    </source>
</reference>
<dbReference type="EMBL" id="JAPWIJ010000004">
    <property type="protein sequence ID" value="MCZ4519017.1"/>
    <property type="molecule type" value="Genomic_DNA"/>
</dbReference>
<dbReference type="RefSeq" id="WP_269604020.1">
    <property type="nucleotide sequence ID" value="NZ_JAPWIJ010000004.1"/>
</dbReference>
<evidence type="ECO:0000256" key="3">
    <source>
        <dbReference type="SAM" id="MobiDB-lite"/>
    </source>
</evidence>
<evidence type="ECO:0000313" key="6">
    <source>
        <dbReference type="Proteomes" id="UP001081071"/>
    </source>
</evidence>
<organism evidence="5 6">
    <name type="scientific">Rhodococcus ruber</name>
    <dbReference type="NCBI Taxonomy" id="1830"/>
    <lineage>
        <taxon>Bacteria</taxon>
        <taxon>Bacillati</taxon>
        <taxon>Actinomycetota</taxon>
        <taxon>Actinomycetes</taxon>
        <taxon>Mycobacteriales</taxon>
        <taxon>Nocardiaceae</taxon>
        <taxon>Rhodococcus</taxon>
    </lineage>
</organism>
<comment type="caution">
    <text evidence="5">The sequence shown here is derived from an EMBL/GenBank/DDBJ whole genome shotgun (WGS) entry which is preliminary data.</text>
</comment>
<dbReference type="InterPro" id="IPR036271">
    <property type="entry name" value="Tet_transcr_reg_TetR-rel_C_sf"/>
</dbReference>